<protein>
    <submittedName>
        <fullName evidence="1">Uncharacterized protein</fullName>
    </submittedName>
</protein>
<dbReference type="PANTHER" id="PTHR25480">
    <property type="entry name" value="LEUCINE-RICH REPEAT-CONTAINING PROTEIN 73"/>
    <property type="match status" value="1"/>
</dbReference>
<dbReference type="SUPFAM" id="SSF52047">
    <property type="entry name" value="RNI-like"/>
    <property type="match status" value="1"/>
</dbReference>
<dbReference type="KEGG" id="spu:100892232"/>
<name>A0A7M7PIE9_STRPU</name>
<keyword evidence="2" id="KW-1185">Reference proteome</keyword>
<evidence type="ECO:0000313" key="2">
    <source>
        <dbReference type="Proteomes" id="UP000007110"/>
    </source>
</evidence>
<proteinExistence type="predicted"/>
<dbReference type="GeneID" id="100892232"/>
<reference evidence="1" key="2">
    <citation type="submission" date="2021-01" db="UniProtKB">
        <authorList>
            <consortium name="EnsemblMetazoa"/>
        </authorList>
    </citation>
    <scope>IDENTIFICATION</scope>
</reference>
<accession>A0A7M7PIE9</accession>
<dbReference type="InterPro" id="IPR052813">
    <property type="entry name" value="CMIP"/>
</dbReference>
<dbReference type="Gene3D" id="3.80.10.10">
    <property type="entry name" value="Ribonuclease Inhibitor"/>
    <property type="match status" value="1"/>
</dbReference>
<organism evidence="1 2">
    <name type="scientific">Strongylocentrotus purpuratus</name>
    <name type="common">Purple sea urchin</name>
    <dbReference type="NCBI Taxonomy" id="7668"/>
    <lineage>
        <taxon>Eukaryota</taxon>
        <taxon>Metazoa</taxon>
        <taxon>Echinodermata</taxon>
        <taxon>Eleutherozoa</taxon>
        <taxon>Echinozoa</taxon>
        <taxon>Echinoidea</taxon>
        <taxon>Euechinoidea</taxon>
        <taxon>Echinacea</taxon>
        <taxon>Camarodonta</taxon>
        <taxon>Echinidea</taxon>
        <taxon>Strongylocentrotidae</taxon>
        <taxon>Strongylocentrotus</taxon>
    </lineage>
</organism>
<sequence length="362" mass="40851">MTERMWSCLRSFNLLNHLTISDSSLSFPSSPFELPFVTKLSAERVTSQSYEGLLSSLPGLRHIDITIDDAERDIPQITAGLRRTGGQQFTHITITAPSLLPSEKRSVSRETMRGLGLLIREQTKNLQWLCLSRVKCTDEEDLVEFVETCRHVETMNHLMLLECGTNANGRLGLNITCSVKPLRVIPLHDDGKLSVEKCHLSSEMTERMWSCLRSFNSLNHLTISDSSLSFPSSPLELPFVTKLSAERVTLKSYEGLLSSLPGLRHINITIDDAERDIPQITAGLRRTGGQQLTHIIITAPSTLPSENNRVSRETMRGLGLLIREQTKNLKWLCLSRVKCTDEEDLVEFVETCRHVETMNYLM</sequence>
<reference evidence="2" key="1">
    <citation type="submission" date="2015-02" db="EMBL/GenBank/DDBJ databases">
        <title>Genome sequencing for Strongylocentrotus purpuratus.</title>
        <authorList>
            <person name="Murali S."/>
            <person name="Liu Y."/>
            <person name="Vee V."/>
            <person name="English A."/>
            <person name="Wang M."/>
            <person name="Skinner E."/>
            <person name="Han Y."/>
            <person name="Muzny D.M."/>
            <person name="Worley K.C."/>
            <person name="Gibbs R.A."/>
        </authorList>
    </citation>
    <scope>NUCLEOTIDE SEQUENCE</scope>
</reference>
<dbReference type="RefSeq" id="XP_030849834.1">
    <property type="nucleotide sequence ID" value="XM_030993974.1"/>
</dbReference>
<dbReference type="AlphaFoldDB" id="A0A7M7PIE9"/>
<dbReference type="InterPro" id="IPR032675">
    <property type="entry name" value="LRR_dom_sf"/>
</dbReference>
<dbReference type="PANTHER" id="PTHR25480:SF0">
    <property type="entry name" value="C-MAF-INDUCING PROTEIN"/>
    <property type="match status" value="1"/>
</dbReference>
<evidence type="ECO:0000313" key="1">
    <source>
        <dbReference type="EnsemblMetazoa" id="XP_030849834"/>
    </source>
</evidence>
<dbReference type="EnsemblMetazoa" id="XM_030993974">
    <property type="protein sequence ID" value="XP_030849834"/>
    <property type="gene ID" value="LOC100892232"/>
</dbReference>
<dbReference type="InParanoid" id="A0A7M7PIE9"/>
<dbReference type="Proteomes" id="UP000007110">
    <property type="component" value="Unassembled WGS sequence"/>
</dbReference>